<evidence type="ECO:0000256" key="3">
    <source>
        <dbReference type="ARBA" id="ARBA00022692"/>
    </source>
</evidence>
<evidence type="ECO:0000256" key="6">
    <source>
        <dbReference type="ARBA" id="ARBA00022989"/>
    </source>
</evidence>
<protein>
    <submittedName>
        <fullName evidence="9">Uncharacterized protein</fullName>
    </submittedName>
</protein>
<keyword evidence="7" id="KW-0472">Membrane</keyword>
<feature type="chain" id="PRO_5041414989" evidence="8">
    <location>
        <begin position="20"/>
        <end position="282"/>
    </location>
</feature>
<dbReference type="InterPro" id="IPR001611">
    <property type="entry name" value="Leu-rich_rpt"/>
</dbReference>
<dbReference type="Pfam" id="PF13306">
    <property type="entry name" value="LRR_5"/>
    <property type="match status" value="1"/>
</dbReference>
<evidence type="ECO:0000256" key="8">
    <source>
        <dbReference type="SAM" id="SignalP"/>
    </source>
</evidence>
<name>A0AA38J705_9CUCU</name>
<keyword evidence="10" id="KW-1185">Reference proteome</keyword>
<gene>
    <name evidence="9" type="ORF">Zmor_000752</name>
</gene>
<sequence>MHRILRSLSVIYILAVSASKTIFEKNGITFEKDKNDVYSLSTHEIRVLQSGSVSDIEDMRMLYLLDEDFTDMEPGTFQNLPNLKMLIITTNTLPKIKTGIFNSLTNLTLLDLSFNHISYIDSNAFDNMTSLENINLSNNQLTSVDSHWFESTPSIKYVHLGYNQLTEIPANVFGNLKSQGDLTLIFNGNNMTKIHKDAFKVLGTISVLSNQLDTVTGDFLKGLEIDILSLRDNNIKCVKKEHFDTVFLANATDISENPWTPECLTEIKAWVKEHNKLVKYES</sequence>
<proteinExistence type="predicted"/>
<dbReference type="GO" id="GO:0007409">
    <property type="term" value="P:axonogenesis"/>
    <property type="evidence" value="ECO:0007669"/>
    <property type="project" value="TreeGrafter"/>
</dbReference>
<evidence type="ECO:0000256" key="5">
    <source>
        <dbReference type="ARBA" id="ARBA00022737"/>
    </source>
</evidence>
<evidence type="ECO:0000256" key="7">
    <source>
        <dbReference type="ARBA" id="ARBA00023136"/>
    </source>
</evidence>
<accession>A0AA38J705</accession>
<dbReference type="GO" id="GO:0051965">
    <property type="term" value="P:positive regulation of synapse assembly"/>
    <property type="evidence" value="ECO:0007669"/>
    <property type="project" value="TreeGrafter"/>
</dbReference>
<dbReference type="InterPro" id="IPR003591">
    <property type="entry name" value="Leu-rich_rpt_typical-subtyp"/>
</dbReference>
<dbReference type="Proteomes" id="UP001168821">
    <property type="component" value="Unassembled WGS sequence"/>
</dbReference>
<feature type="signal peptide" evidence="8">
    <location>
        <begin position="1"/>
        <end position="19"/>
    </location>
</feature>
<evidence type="ECO:0000256" key="2">
    <source>
        <dbReference type="ARBA" id="ARBA00022614"/>
    </source>
</evidence>
<keyword evidence="4 8" id="KW-0732">Signal</keyword>
<evidence type="ECO:0000313" key="9">
    <source>
        <dbReference type="EMBL" id="KAJ3665249.1"/>
    </source>
</evidence>
<comment type="subcellular location">
    <subcellularLocation>
        <location evidence="1">Membrane</location>
        <topology evidence="1">Single-pass type I membrane protein</topology>
    </subcellularLocation>
</comment>
<dbReference type="Gene3D" id="3.80.10.10">
    <property type="entry name" value="Ribonuclease Inhibitor"/>
    <property type="match status" value="2"/>
</dbReference>
<dbReference type="AlphaFoldDB" id="A0AA38J705"/>
<keyword evidence="3" id="KW-0812">Transmembrane</keyword>
<dbReference type="PANTHER" id="PTHR45773">
    <property type="entry name" value="SLIT AND NTRK-LIKE PROTEIN 4-RELATED"/>
    <property type="match status" value="1"/>
</dbReference>
<reference evidence="9" key="1">
    <citation type="journal article" date="2023" name="G3 (Bethesda)">
        <title>Whole genome assemblies of Zophobas morio and Tenebrio molitor.</title>
        <authorList>
            <person name="Kaur S."/>
            <person name="Stinson S.A."/>
            <person name="diCenzo G.C."/>
        </authorList>
    </citation>
    <scope>NUCLEOTIDE SEQUENCE</scope>
    <source>
        <strain evidence="9">QUZm001</strain>
    </source>
</reference>
<dbReference type="EMBL" id="JALNTZ010000001">
    <property type="protein sequence ID" value="KAJ3665249.1"/>
    <property type="molecule type" value="Genomic_DNA"/>
</dbReference>
<dbReference type="InterPro" id="IPR026906">
    <property type="entry name" value="LRR_5"/>
</dbReference>
<keyword evidence="6" id="KW-1133">Transmembrane helix</keyword>
<comment type="caution">
    <text evidence="9">The sequence shown here is derived from an EMBL/GenBank/DDBJ whole genome shotgun (WGS) entry which is preliminary data.</text>
</comment>
<keyword evidence="5" id="KW-0677">Repeat</keyword>
<evidence type="ECO:0000256" key="1">
    <source>
        <dbReference type="ARBA" id="ARBA00004479"/>
    </source>
</evidence>
<dbReference type="PROSITE" id="PS51450">
    <property type="entry name" value="LRR"/>
    <property type="match status" value="2"/>
</dbReference>
<evidence type="ECO:0000313" key="10">
    <source>
        <dbReference type="Proteomes" id="UP001168821"/>
    </source>
</evidence>
<dbReference type="GO" id="GO:0016020">
    <property type="term" value="C:membrane"/>
    <property type="evidence" value="ECO:0007669"/>
    <property type="project" value="UniProtKB-SubCell"/>
</dbReference>
<evidence type="ECO:0000256" key="4">
    <source>
        <dbReference type="ARBA" id="ARBA00022729"/>
    </source>
</evidence>
<dbReference type="SMART" id="SM00369">
    <property type="entry name" value="LRR_TYP"/>
    <property type="match status" value="4"/>
</dbReference>
<organism evidence="9 10">
    <name type="scientific">Zophobas morio</name>
    <dbReference type="NCBI Taxonomy" id="2755281"/>
    <lineage>
        <taxon>Eukaryota</taxon>
        <taxon>Metazoa</taxon>
        <taxon>Ecdysozoa</taxon>
        <taxon>Arthropoda</taxon>
        <taxon>Hexapoda</taxon>
        <taxon>Insecta</taxon>
        <taxon>Pterygota</taxon>
        <taxon>Neoptera</taxon>
        <taxon>Endopterygota</taxon>
        <taxon>Coleoptera</taxon>
        <taxon>Polyphaga</taxon>
        <taxon>Cucujiformia</taxon>
        <taxon>Tenebrionidae</taxon>
        <taxon>Zophobas</taxon>
    </lineage>
</organism>
<dbReference type="InterPro" id="IPR032675">
    <property type="entry name" value="LRR_dom_sf"/>
</dbReference>
<keyword evidence="2" id="KW-0433">Leucine-rich repeat</keyword>
<dbReference type="SUPFAM" id="SSF52058">
    <property type="entry name" value="L domain-like"/>
    <property type="match status" value="1"/>
</dbReference>
<dbReference type="PANTHER" id="PTHR45773:SF5">
    <property type="entry name" value="SLIT AND NTRK-LIKE PROTEIN 5"/>
    <property type="match status" value="1"/>
</dbReference>